<dbReference type="InterPro" id="IPR013762">
    <property type="entry name" value="Integrase-like_cat_sf"/>
</dbReference>
<dbReference type="HAMAP" id="MF_01808">
    <property type="entry name" value="Recomb_XerC_XerD"/>
    <property type="match status" value="1"/>
</dbReference>
<dbReference type="CDD" id="cd00798">
    <property type="entry name" value="INT_XerDC_C"/>
    <property type="match status" value="1"/>
</dbReference>
<dbReference type="SUPFAM" id="SSF47823">
    <property type="entry name" value="lambda integrase-like, N-terminal domain"/>
    <property type="match status" value="1"/>
</dbReference>
<dbReference type="InterPro" id="IPR011931">
    <property type="entry name" value="Recomb_XerC"/>
</dbReference>
<keyword evidence="9 11" id="KW-0233">DNA recombination</keyword>
<feature type="domain" description="Core-binding (CB)" evidence="13">
    <location>
        <begin position="4"/>
        <end position="90"/>
    </location>
</feature>
<evidence type="ECO:0000256" key="6">
    <source>
        <dbReference type="ARBA" id="ARBA00022829"/>
    </source>
</evidence>
<dbReference type="RefSeq" id="WP_253473528.1">
    <property type="nucleotide sequence ID" value="NZ_JALJXV010000001.1"/>
</dbReference>
<dbReference type="Gene3D" id="1.10.150.130">
    <property type="match status" value="1"/>
</dbReference>
<comment type="subcellular location">
    <subcellularLocation>
        <location evidence="1 11">Cytoplasm</location>
    </subcellularLocation>
</comment>
<feature type="active site" description="O-(3'-phospho-DNA)-tyrosine intermediate" evidence="11">
    <location>
        <position position="280"/>
    </location>
</feature>
<keyword evidence="7 11" id="KW-0229">DNA integration</keyword>
<dbReference type="PROSITE" id="PS51900">
    <property type="entry name" value="CB"/>
    <property type="match status" value="1"/>
</dbReference>
<dbReference type="Pfam" id="PF00589">
    <property type="entry name" value="Phage_integrase"/>
    <property type="match status" value="1"/>
</dbReference>
<sequence>MTAGPDTNWLSRFDRHLGSERRLADTTRLHYARELHALRDWCLAESLTDWSAIDSHALRRFIGQGHRRGLSGRSLQRRLSAIRSFFRFLVREGALQANPADGLSAPRSPSRLPATLDVDAVSHLLDAPSDEDDSLTVRDLALFELVYSSGLRLAETVGLDLSDLSLEQALVRVTGKGSKTRIVPVGRKAVDRLRDWLSHRDSLAAGGEQAVFVTRSGGRLSPRSVQQRLRRRASSAGLAVGVHPHMLRHAFATHMLESSGDLRALQELLGHADIGTTQIYTHLDFQHLAQVYDAAHPRARKKR</sequence>
<dbReference type="InterPro" id="IPR002104">
    <property type="entry name" value="Integrase_catalytic"/>
</dbReference>
<feature type="active site" evidence="11">
    <location>
        <position position="245"/>
    </location>
</feature>
<evidence type="ECO:0000313" key="15">
    <source>
        <dbReference type="Proteomes" id="UP001205843"/>
    </source>
</evidence>
<dbReference type="InterPro" id="IPR011010">
    <property type="entry name" value="DNA_brk_join_enz"/>
</dbReference>
<keyword evidence="4 11" id="KW-0963">Cytoplasm</keyword>
<dbReference type="GO" id="GO:0005737">
    <property type="term" value="C:cytoplasm"/>
    <property type="evidence" value="ECO:0007669"/>
    <property type="project" value="UniProtKB-SubCell"/>
</dbReference>
<dbReference type="GO" id="GO:0009037">
    <property type="term" value="F:tyrosine-based site-specific recombinase activity"/>
    <property type="evidence" value="ECO:0007669"/>
    <property type="project" value="UniProtKB-UniRule"/>
</dbReference>
<evidence type="ECO:0000259" key="13">
    <source>
        <dbReference type="PROSITE" id="PS51900"/>
    </source>
</evidence>
<accession>A0AAE3KBA1</accession>
<comment type="subunit">
    <text evidence="11">Forms a cyclic heterotetrameric complex composed of two molecules of XerC and two molecules of XerD.</text>
</comment>
<evidence type="ECO:0000256" key="3">
    <source>
        <dbReference type="ARBA" id="ARBA00015804"/>
    </source>
</evidence>
<dbReference type="NCBIfam" id="NF001399">
    <property type="entry name" value="PRK00283.1"/>
    <property type="match status" value="1"/>
</dbReference>
<dbReference type="SUPFAM" id="SSF56349">
    <property type="entry name" value="DNA breaking-rejoining enzymes"/>
    <property type="match status" value="1"/>
</dbReference>
<evidence type="ECO:0000256" key="10">
    <source>
        <dbReference type="ARBA" id="ARBA00023306"/>
    </source>
</evidence>
<evidence type="ECO:0000313" key="14">
    <source>
        <dbReference type="EMBL" id="MCP1673338.1"/>
    </source>
</evidence>
<dbReference type="InterPro" id="IPR010998">
    <property type="entry name" value="Integrase_recombinase_N"/>
</dbReference>
<keyword evidence="15" id="KW-1185">Reference proteome</keyword>
<gene>
    <name evidence="11" type="primary">xerC</name>
    <name evidence="14" type="ORF">J2T57_000430</name>
</gene>
<keyword evidence="10 11" id="KW-0131">Cell cycle</keyword>
<organism evidence="14 15">
    <name type="scientific">Natronocella acetinitrilica</name>
    <dbReference type="NCBI Taxonomy" id="414046"/>
    <lineage>
        <taxon>Bacteria</taxon>
        <taxon>Pseudomonadati</taxon>
        <taxon>Pseudomonadota</taxon>
        <taxon>Gammaproteobacteria</taxon>
        <taxon>Chromatiales</taxon>
        <taxon>Ectothiorhodospiraceae</taxon>
        <taxon>Natronocella</taxon>
    </lineage>
</organism>
<reference evidence="14" key="1">
    <citation type="submission" date="2022-03" db="EMBL/GenBank/DDBJ databases">
        <title>Genomic Encyclopedia of Type Strains, Phase III (KMG-III): the genomes of soil and plant-associated and newly described type strains.</title>
        <authorList>
            <person name="Whitman W."/>
        </authorList>
    </citation>
    <scope>NUCLEOTIDE SEQUENCE</scope>
    <source>
        <strain evidence="14">ANL 6-2</strain>
    </source>
</reference>
<evidence type="ECO:0000256" key="7">
    <source>
        <dbReference type="ARBA" id="ARBA00022908"/>
    </source>
</evidence>
<keyword evidence="5 11" id="KW-0132">Cell division</keyword>
<dbReference type="InterPro" id="IPR044068">
    <property type="entry name" value="CB"/>
</dbReference>
<dbReference type="GO" id="GO:0006313">
    <property type="term" value="P:DNA transposition"/>
    <property type="evidence" value="ECO:0007669"/>
    <property type="project" value="UniProtKB-UniRule"/>
</dbReference>
<evidence type="ECO:0000256" key="4">
    <source>
        <dbReference type="ARBA" id="ARBA00022490"/>
    </source>
</evidence>
<keyword evidence="8 11" id="KW-0238">DNA-binding</keyword>
<dbReference type="PANTHER" id="PTHR30349">
    <property type="entry name" value="PHAGE INTEGRASE-RELATED"/>
    <property type="match status" value="1"/>
</dbReference>
<feature type="active site" evidence="11">
    <location>
        <position position="176"/>
    </location>
</feature>
<dbReference type="EMBL" id="JALJXV010000001">
    <property type="protein sequence ID" value="MCP1673338.1"/>
    <property type="molecule type" value="Genomic_DNA"/>
</dbReference>
<evidence type="ECO:0000256" key="8">
    <source>
        <dbReference type="ARBA" id="ARBA00023125"/>
    </source>
</evidence>
<dbReference type="Pfam" id="PF02899">
    <property type="entry name" value="Phage_int_SAM_1"/>
    <property type="match status" value="1"/>
</dbReference>
<dbReference type="PROSITE" id="PS51898">
    <property type="entry name" value="TYR_RECOMBINASE"/>
    <property type="match status" value="1"/>
</dbReference>
<dbReference type="GO" id="GO:0003677">
    <property type="term" value="F:DNA binding"/>
    <property type="evidence" value="ECO:0007669"/>
    <property type="project" value="UniProtKB-UniRule"/>
</dbReference>
<evidence type="ECO:0000256" key="1">
    <source>
        <dbReference type="ARBA" id="ARBA00004496"/>
    </source>
</evidence>
<evidence type="ECO:0000256" key="9">
    <source>
        <dbReference type="ARBA" id="ARBA00023172"/>
    </source>
</evidence>
<evidence type="ECO:0000256" key="2">
    <source>
        <dbReference type="ARBA" id="ARBA00006657"/>
    </source>
</evidence>
<dbReference type="InterPro" id="IPR023009">
    <property type="entry name" value="Tyrosine_recombinase_XerC/XerD"/>
</dbReference>
<feature type="active site" evidence="11">
    <location>
        <position position="271"/>
    </location>
</feature>
<dbReference type="AlphaFoldDB" id="A0AAE3KBA1"/>
<dbReference type="GO" id="GO:0051301">
    <property type="term" value="P:cell division"/>
    <property type="evidence" value="ECO:0007669"/>
    <property type="project" value="UniProtKB-UniRule"/>
</dbReference>
<feature type="domain" description="Tyr recombinase" evidence="12">
    <location>
        <begin position="111"/>
        <end position="293"/>
    </location>
</feature>
<proteinExistence type="inferred from homology"/>
<evidence type="ECO:0000256" key="5">
    <source>
        <dbReference type="ARBA" id="ARBA00022618"/>
    </source>
</evidence>
<dbReference type="GO" id="GO:0007059">
    <property type="term" value="P:chromosome segregation"/>
    <property type="evidence" value="ECO:0007669"/>
    <property type="project" value="UniProtKB-UniRule"/>
</dbReference>
<keyword evidence="6 11" id="KW-0159">Chromosome partition</keyword>
<dbReference type="Gene3D" id="1.10.443.10">
    <property type="entry name" value="Intergrase catalytic core"/>
    <property type="match status" value="1"/>
</dbReference>
<comment type="caution">
    <text evidence="14">The sequence shown here is derived from an EMBL/GenBank/DDBJ whole genome shotgun (WGS) entry which is preliminary data.</text>
</comment>
<feature type="active site" evidence="11">
    <location>
        <position position="152"/>
    </location>
</feature>
<dbReference type="Proteomes" id="UP001205843">
    <property type="component" value="Unassembled WGS sequence"/>
</dbReference>
<dbReference type="InterPro" id="IPR004107">
    <property type="entry name" value="Integrase_SAM-like_N"/>
</dbReference>
<comment type="function">
    <text evidence="11">Site-specific tyrosine recombinase, which acts by catalyzing the cutting and rejoining of the recombining DNA molecules. The XerC-XerD complex is essential to convert dimers of the bacterial chromosome into monomers to permit their segregation at cell division. It also contributes to the segregational stability of plasmids.</text>
</comment>
<protein>
    <recommendedName>
        <fullName evidence="3 11">Tyrosine recombinase XerC</fullName>
    </recommendedName>
</protein>
<name>A0AAE3KBA1_9GAMM</name>
<evidence type="ECO:0000259" key="12">
    <source>
        <dbReference type="PROSITE" id="PS51898"/>
    </source>
</evidence>
<evidence type="ECO:0000256" key="11">
    <source>
        <dbReference type="HAMAP-Rule" id="MF_01808"/>
    </source>
</evidence>
<comment type="similarity">
    <text evidence="2 11">Belongs to the 'phage' integrase family. XerC subfamily.</text>
</comment>
<dbReference type="InterPro" id="IPR050090">
    <property type="entry name" value="Tyrosine_recombinase_XerCD"/>
</dbReference>
<feature type="active site" evidence="11">
    <location>
        <position position="248"/>
    </location>
</feature>
<dbReference type="NCBIfam" id="TIGR02224">
    <property type="entry name" value="recomb_XerC"/>
    <property type="match status" value="1"/>
</dbReference>
<dbReference type="PANTHER" id="PTHR30349:SF81">
    <property type="entry name" value="TYROSINE RECOMBINASE XERC"/>
    <property type="match status" value="1"/>
</dbReference>